<dbReference type="EMBL" id="SJPU01000001">
    <property type="protein sequence ID" value="TWU18548.1"/>
    <property type="molecule type" value="Genomic_DNA"/>
</dbReference>
<reference evidence="2 3" key="1">
    <citation type="journal article" date="2020" name="Antonie Van Leeuwenhoek">
        <title>Rhodopirellula heiligendammensis sp. nov., Rhodopirellula pilleata sp. nov., and Rhodopirellula solitaria sp. nov. isolated from natural or artificial marine surfaces in Northern Germany and California, USA, and emended description of the genus Rhodopirellula.</title>
        <authorList>
            <person name="Kallscheuer N."/>
            <person name="Wiegand S."/>
            <person name="Jogler M."/>
            <person name="Boedeker C."/>
            <person name="Peeters S.H."/>
            <person name="Rast P."/>
            <person name="Heuer A."/>
            <person name="Jetten M.S.M."/>
            <person name="Rohde M."/>
            <person name="Jogler C."/>
        </authorList>
    </citation>
    <scope>NUCLEOTIDE SEQUENCE [LARGE SCALE GENOMIC DNA]</scope>
    <source>
        <strain evidence="2 3">Poly21</strain>
    </source>
</reference>
<dbReference type="Gene3D" id="3.90.190.10">
    <property type="entry name" value="Protein tyrosine phosphatase superfamily"/>
    <property type="match status" value="1"/>
</dbReference>
<dbReference type="Proteomes" id="UP000319908">
    <property type="component" value="Unassembled WGS sequence"/>
</dbReference>
<feature type="compositionally biased region" description="Polar residues" evidence="1">
    <location>
        <begin position="86"/>
        <end position="99"/>
    </location>
</feature>
<proteinExistence type="predicted"/>
<protein>
    <recommendedName>
        <fullName evidence="4">Dual specificity phosphatase, catalytic domain</fullName>
    </recommendedName>
</protein>
<dbReference type="CDD" id="cd14498">
    <property type="entry name" value="DSP"/>
    <property type="match status" value="1"/>
</dbReference>
<evidence type="ECO:0000313" key="3">
    <source>
        <dbReference type="Proteomes" id="UP000319908"/>
    </source>
</evidence>
<accession>A0A5C6C344</accession>
<name>A0A5C6C344_9BACT</name>
<feature type="region of interest" description="Disordered" evidence="1">
    <location>
        <begin position="75"/>
        <end position="108"/>
    </location>
</feature>
<organism evidence="2 3">
    <name type="scientific">Allorhodopirellula heiligendammensis</name>
    <dbReference type="NCBI Taxonomy" id="2714739"/>
    <lineage>
        <taxon>Bacteria</taxon>
        <taxon>Pseudomonadati</taxon>
        <taxon>Planctomycetota</taxon>
        <taxon>Planctomycetia</taxon>
        <taxon>Pirellulales</taxon>
        <taxon>Pirellulaceae</taxon>
        <taxon>Allorhodopirellula</taxon>
    </lineage>
</organism>
<comment type="caution">
    <text evidence="2">The sequence shown here is derived from an EMBL/GenBank/DDBJ whole genome shotgun (WGS) entry which is preliminary data.</text>
</comment>
<evidence type="ECO:0000313" key="2">
    <source>
        <dbReference type="EMBL" id="TWU18548.1"/>
    </source>
</evidence>
<evidence type="ECO:0000256" key="1">
    <source>
        <dbReference type="SAM" id="MobiDB-lite"/>
    </source>
</evidence>
<dbReference type="AlphaFoldDB" id="A0A5C6C344"/>
<gene>
    <name evidence="2" type="ORF">Poly21_07120</name>
</gene>
<sequence length="282" mass="30530">MRNDSSRHWSQPPCRVCRVCPETVRSAHLNHPPRSSRTCSNIVLIFRAYAGQVNPFVENWDHICLTDVVGSPIFGKRSTGDRPRQSGDNTRQVTISTEGPTAGDNPWTDLPPPKLAVLASLFDRNLRCGNVTLIRSTHHSLLFIGDAINARDLRQLYDREVAAVVDLAANEPPAQLGRDLIYCRFPLHDDGSNSPHLLRAAIDCVRSLLLNDVRLLVACSAGMSRSPVVASAAVSLLTGASLDDSLSTIVQDSPHDVSPAFLSSVAEIHATMLGADVSQAGD</sequence>
<evidence type="ECO:0008006" key="4">
    <source>
        <dbReference type="Google" id="ProtNLM"/>
    </source>
</evidence>
<dbReference type="SUPFAM" id="SSF52799">
    <property type="entry name" value="(Phosphotyrosine protein) phosphatases II"/>
    <property type="match status" value="1"/>
</dbReference>
<keyword evidence="3" id="KW-1185">Reference proteome</keyword>
<dbReference type="InterPro" id="IPR029021">
    <property type="entry name" value="Prot-tyrosine_phosphatase-like"/>
</dbReference>